<dbReference type="CDD" id="cd07377">
    <property type="entry name" value="WHTH_GntR"/>
    <property type="match status" value="1"/>
</dbReference>
<keyword evidence="2" id="KW-0238">DNA-binding</keyword>
<evidence type="ECO:0000256" key="2">
    <source>
        <dbReference type="ARBA" id="ARBA00023125"/>
    </source>
</evidence>
<dbReference type="SUPFAM" id="SSF46785">
    <property type="entry name" value="Winged helix' DNA-binding domain"/>
    <property type="match status" value="1"/>
</dbReference>
<feature type="compositionally biased region" description="Basic and acidic residues" evidence="4">
    <location>
        <begin position="12"/>
        <end position="21"/>
    </location>
</feature>
<sequence length="244" mass="26499">MGGKTALAASKQKTDGAKSVDRTSGASSEPTLTLAETVASRIREKVVSGKLTPGSHLSELTLSEEMQVSRNTLREVFRLLTQEGLLRYEANRGVFVSTPSMSTIIDIYRIRRFIECPALANAHPRHPGAKNMRAAVEAAHQCQEAGDWLGVGSADIAFHAAIIELADSPRLSGFYAQIALELRLVFGLLQDPEFLHSPFIDQNRSIVTQLESGKAADAADTLEAYLVQAERFILGAYARVSSSR</sequence>
<dbReference type="SMART" id="SM00895">
    <property type="entry name" value="FCD"/>
    <property type="match status" value="1"/>
</dbReference>
<evidence type="ECO:0000256" key="3">
    <source>
        <dbReference type="ARBA" id="ARBA00023163"/>
    </source>
</evidence>
<dbReference type="Proteomes" id="UP000253420">
    <property type="component" value="Unassembled WGS sequence"/>
</dbReference>
<dbReference type="AlphaFoldDB" id="A0A368K1J1"/>
<dbReference type="GO" id="GO:0003700">
    <property type="term" value="F:DNA-binding transcription factor activity"/>
    <property type="evidence" value="ECO:0007669"/>
    <property type="project" value="InterPro"/>
</dbReference>
<feature type="compositionally biased region" description="Polar residues" evidence="4">
    <location>
        <begin position="22"/>
        <end position="31"/>
    </location>
</feature>
<dbReference type="InterPro" id="IPR036388">
    <property type="entry name" value="WH-like_DNA-bd_sf"/>
</dbReference>
<dbReference type="InterPro" id="IPR036390">
    <property type="entry name" value="WH_DNA-bd_sf"/>
</dbReference>
<dbReference type="InterPro" id="IPR011711">
    <property type="entry name" value="GntR_C"/>
</dbReference>
<keyword evidence="3" id="KW-0804">Transcription</keyword>
<evidence type="ECO:0000313" key="6">
    <source>
        <dbReference type="EMBL" id="RCS23034.1"/>
    </source>
</evidence>
<dbReference type="Gene3D" id="1.20.120.530">
    <property type="entry name" value="GntR ligand-binding domain-like"/>
    <property type="match status" value="1"/>
</dbReference>
<gene>
    <name evidence="6" type="ORF">DUT91_16350</name>
</gene>
<evidence type="ECO:0000256" key="1">
    <source>
        <dbReference type="ARBA" id="ARBA00023015"/>
    </source>
</evidence>
<evidence type="ECO:0000313" key="7">
    <source>
        <dbReference type="Proteomes" id="UP000253420"/>
    </source>
</evidence>
<dbReference type="PANTHER" id="PTHR43537:SF45">
    <property type="entry name" value="GNTR FAMILY REGULATORY PROTEIN"/>
    <property type="match status" value="1"/>
</dbReference>
<dbReference type="Pfam" id="PF00392">
    <property type="entry name" value="GntR"/>
    <property type="match status" value="1"/>
</dbReference>
<dbReference type="SMART" id="SM00345">
    <property type="entry name" value="HTH_GNTR"/>
    <property type="match status" value="1"/>
</dbReference>
<accession>A0A368K1J1</accession>
<comment type="caution">
    <text evidence="6">The sequence shown here is derived from an EMBL/GenBank/DDBJ whole genome shotgun (WGS) entry which is preliminary data.</text>
</comment>
<evidence type="ECO:0000259" key="5">
    <source>
        <dbReference type="PROSITE" id="PS50949"/>
    </source>
</evidence>
<dbReference type="SUPFAM" id="SSF48008">
    <property type="entry name" value="GntR ligand-binding domain-like"/>
    <property type="match status" value="1"/>
</dbReference>
<dbReference type="EMBL" id="QOZG01000006">
    <property type="protein sequence ID" value="RCS23034.1"/>
    <property type="molecule type" value="Genomic_DNA"/>
</dbReference>
<feature type="region of interest" description="Disordered" evidence="4">
    <location>
        <begin position="1"/>
        <end position="31"/>
    </location>
</feature>
<keyword evidence="7" id="KW-1185">Reference proteome</keyword>
<organism evidence="6 7">
    <name type="scientific">Phyllobacterium salinisoli</name>
    <dbReference type="NCBI Taxonomy" id="1899321"/>
    <lineage>
        <taxon>Bacteria</taxon>
        <taxon>Pseudomonadati</taxon>
        <taxon>Pseudomonadota</taxon>
        <taxon>Alphaproteobacteria</taxon>
        <taxon>Hyphomicrobiales</taxon>
        <taxon>Phyllobacteriaceae</taxon>
        <taxon>Phyllobacterium</taxon>
    </lineage>
</organism>
<dbReference type="PROSITE" id="PS50949">
    <property type="entry name" value="HTH_GNTR"/>
    <property type="match status" value="1"/>
</dbReference>
<dbReference type="InterPro" id="IPR008920">
    <property type="entry name" value="TF_FadR/GntR_C"/>
</dbReference>
<dbReference type="PANTHER" id="PTHR43537">
    <property type="entry name" value="TRANSCRIPTIONAL REGULATOR, GNTR FAMILY"/>
    <property type="match status" value="1"/>
</dbReference>
<dbReference type="RefSeq" id="WP_114441576.1">
    <property type="nucleotide sequence ID" value="NZ_QOZG01000006.1"/>
</dbReference>
<feature type="domain" description="HTH gntR-type" evidence="5">
    <location>
        <begin position="32"/>
        <end position="99"/>
    </location>
</feature>
<dbReference type="InterPro" id="IPR000524">
    <property type="entry name" value="Tscrpt_reg_HTH_GntR"/>
</dbReference>
<dbReference type="OrthoDB" id="8638122at2"/>
<keyword evidence="1" id="KW-0805">Transcription regulation</keyword>
<proteinExistence type="predicted"/>
<name>A0A368K1J1_9HYPH</name>
<reference evidence="6 7" key="1">
    <citation type="submission" date="2018-07" db="EMBL/GenBank/DDBJ databases">
        <title>The draft genome of Phyllobacterium salinisoli.</title>
        <authorList>
            <person name="Liu L."/>
            <person name="Li L."/>
            <person name="Zhang X."/>
            <person name="Liang L."/>
        </authorList>
    </citation>
    <scope>NUCLEOTIDE SEQUENCE [LARGE SCALE GENOMIC DNA]</scope>
    <source>
        <strain evidence="6 7">LLAN61</strain>
    </source>
</reference>
<dbReference type="GO" id="GO:0003677">
    <property type="term" value="F:DNA binding"/>
    <property type="evidence" value="ECO:0007669"/>
    <property type="project" value="UniProtKB-KW"/>
</dbReference>
<dbReference type="Gene3D" id="1.10.10.10">
    <property type="entry name" value="Winged helix-like DNA-binding domain superfamily/Winged helix DNA-binding domain"/>
    <property type="match status" value="1"/>
</dbReference>
<evidence type="ECO:0000256" key="4">
    <source>
        <dbReference type="SAM" id="MobiDB-lite"/>
    </source>
</evidence>
<protein>
    <submittedName>
        <fullName evidence="6">GntR family transcriptional regulator</fullName>
    </submittedName>
</protein>
<dbReference type="Pfam" id="PF07729">
    <property type="entry name" value="FCD"/>
    <property type="match status" value="1"/>
</dbReference>